<evidence type="ECO:0000313" key="2">
    <source>
        <dbReference type="Proteomes" id="UP000887458"/>
    </source>
</evidence>
<name>A0ABQ8IZE2_DERPT</name>
<reference evidence="1 2" key="2">
    <citation type="journal article" date="2022" name="Mol. Biol. Evol.">
        <title>Comparative Genomics Reveals Insights into the Divergent Evolution of Astigmatic Mites and Household Pest Adaptations.</title>
        <authorList>
            <person name="Xiong Q."/>
            <person name="Wan A.T."/>
            <person name="Liu X."/>
            <person name="Fung C.S."/>
            <person name="Xiao X."/>
            <person name="Malainual N."/>
            <person name="Hou J."/>
            <person name="Wang L."/>
            <person name="Wang M."/>
            <person name="Yang K.Y."/>
            <person name="Cui Y."/>
            <person name="Leung E.L."/>
            <person name="Nong W."/>
            <person name="Shin S.K."/>
            <person name="Au S.W."/>
            <person name="Jeong K.Y."/>
            <person name="Chew F.T."/>
            <person name="Hui J.H."/>
            <person name="Leung T.F."/>
            <person name="Tungtrongchitr A."/>
            <person name="Zhong N."/>
            <person name="Liu Z."/>
            <person name="Tsui S.K."/>
        </authorList>
    </citation>
    <scope>NUCLEOTIDE SEQUENCE [LARGE SCALE GENOMIC DNA]</scope>
    <source>
        <strain evidence="1">Derp</strain>
    </source>
</reference>
<protein>
    <submittedName>
        <fullName evidence="1">Uncharacterized protein</fullName>
    </submittedName>
</protein>
<evidence type="ECO:0000313" key="1">
    <source>
        <dbReference type="EMBL" id="KAH9415671.1"/>
    </source>
</evidence>
<dbReference type="EMBL" id="NJHN03000095">
    <property type="protein sequence ID" value="KAH9415671.1"/>
    <property type="molecule type" value="Genomic_DNA"/>
</dbReference>
<proteinExistence type="predicted"/>
<keyword evidence="2" id="KW-1185">Reference proteome</keyword>
<dbReference type="Proteomes" id="UP000887458">
    <property type="component" value="Unassembled WGS sequence"/>
</dbReference>
<accession>A0ABQ8IZE2</accession>
<comment type="caution">
    <text evidence="1">The sequence shown here is derived from an EMBL/GenBank/DDBJ whole genome shotgun (WGS) entry which is preliminary data.</text>
</comment>
<reference evidence="1 2" key="1">
    <citation type="journal article" date="2018" name="J. Allergy Clin. Immunol.">
        <title>High-quality assembly of Dermatophagoides pteronyssinus genome and transcriptome reveals a wide range of novel allergens.</title>
        <authorList>
            <person name="Liu X.Y."/>
            <person name="Yang K.Y."/>
            <person name="Wang M.Q."/>
            <person name="Kwok J.S."/>
            <person name="Zeng X."/>
            <person name="Yang Z."/>
            <person name="Xiao X.J."/>
            <person name="Lau C.P."/>
            <person name="Li Y."/>
            <person name="Huang Z.M."/>
            <person name="Ba J.G."/>
            <person name="Yim A.K."/>
            <person name="Ouyang C.Y."/>
            <person name="Ngai S.M."/>
            <person name="Chan T.F."/>
            <person name="Leung E.L."/>
            <person name="Liu L."/>
            <person name="Liu Z.G."/>
            <person name="Tsui S.K."/>
        </authorList>
    </citation>
    <scope>NUCLEOTIDE SEQUENCE [LARGE SCALE GENOMIC DNA]</scope>
    <source>
        <strain evidence="1">Derp</strain>
    </source>
</reference>
<organism evidence="1 2">
    <name type="scientific">Dermatophagoides pteronyssinus</name>
    <name type="common">European house dust mite</name>
    <dbReference type="NCBI Taxonomy" id="6956"/>
    <lineage>
        <taxon>Eukaryota</taxon>
        <taxon>Metazoa</taxon>
        <taxon>Ecdysozoa</taxon>
        <taxon>Arthropoda</taxon>
        <taxon>Chelicerata</taxon>
        <taxon>Arachnida</taxon>
        <taxon>Acari</taxon>
        <taxon>Acariformes</taxon>
        <taxon>Sarcoptiformes</taxon>
        <taxon>Astigmata</taxon>
        <taxon>Psoroptidia</taxon>
        <taxon>Analgoidea</taxon>
        <taxon>Pyroglyphidae</taxon>
        <taxon>Dermatophagoidinae</taxon>
        <taxon>Dermatophagoides</taxon>
    </lineage>
</organism>
<gene>
    <name evidence="1" type="ORF">DERP_000161</name>
</gene>
<sequence length="59" mass="7076">MYPKKKNRKTSFLKLYLPLVAQLQLLNYSYEALAKNNQVYVKKDDCYDHNDDNNFDQSK</sequence>